<dbReference type="GO" id="GO:0006450">
    <property type="term" value="P:regulation of translational fidelity"/>
    <property type="evidence" value="ECO:0007669"/>
    <property type="project" value="TreeGrafter"/>
</dbReference>
<dbReference type="EMBL" id="BRXS01000006">
    <property type="protein sequence ID" value="GLC27284.1"/>
    <property type="molecule type" value="Genomic_DNA"/>
</dbReference>
<evidence type="ECO:0000256" key="5">
    <source>
        <dbReference type="ARBA" id="ARBA00022679"/>
    </source>
</evidence>
<comment type="subcellular location">
    <subcellularLocation>
        <location evidence="1">Cytoplasm</location>
    </subcellularLocation>
</comment>
<comment type="catalytic activity">
    <reaction evidence="11">
        <text>L-threonine + hydrogencarbonate + ATP = L-threonylcarbamoyladenylate + diphosphate + H2O</text>
        <dbReference type="Rhea" id="RHEA:36407"/>
        <dbReference type="ChEBI" id="CHEBI:15377"/>
        <dbReference type="ChEBI" id="CHEBI:17544"/>
        <dbReference type="ChEBI" id="CHEBI:30616"/>
        <dbReference type="ChEBI" id="CHEBI:33019"/>
        <dbReference type="ChEBI" id="CHEBI:57926"/>
        <dbReference type="ChEBI" id="CHEBI:73682"/>
        <dbReference type="EC" id="2.7.7.87"/>
    </reaction>
</comment>
<dbReference type="PANTHER" id="PTHR17490:SF16">
    <property type="entry name" value="THREONYLCARBAMOYL-AMP SYNTHASE"/>
    <property type="match status" value="1"/>
</dbReference>
<keyword evidence="9" id="KW-0067">ATP-binding</keyword>
<dbReference type="PROSITE" id="PS51163">
    <property type="entry name" value="YRDC"/>
    <property type="match status" value="1"/>
</dbReference>
<dbReference type="GO" id="GO:0003725">
    <property type="term" value="F:double-stranded RNA binding"/>
    <property type="evidence" value="ECO:0007669"/>
    <property type="project" value="InterPro"/>
</dbReference>
<dbReference type="GO" id="GO:0005524">
    <property type="term" value="F:ATP binding"/>
    <property type="evidence" value="ECO:0007669"/>
    <property type="project" value="UniProtKB-KW"/>
</dbReference>
<dbReference type="GO" id="GO:0061710">
    <property type="term" value="F:L-threonylcarbamoyladenylate synthase"/>
    <property type="evidence" value="ECO:0007669"/>
    <property type="project" value="UniProtKB-EC"/>
</dbReference>
<organism evidence="13 14">
    <name type="scientific">Roseisolibacter agri</name>
    <dbReference type="NCBI Taxonomy" id="2014610"/>
    <lineage>
        <taxon>Bacteria</taxon>
        <taxon>Pseudomonadati</taxon>
        <taxon>Gemmatimonadota</taxon>
        <taxon>Gemmatimonadia</taxon>
        <taxon>Gemmatimonadales</taxon>
        <taxon>Gemmatimonadaceae</taxon>
        <taxon>Roseisolibacter</taxon>
    </lineage>
</organism>
<dbReference type="Gene3D" id="3.90.870.10">
    <property type="entry name" value="DHBP synthase"/>
    <property type="match status" value="1"/>
</dbReference>
<keyword evidence="6" id="KW-0819">tRNA processing</keyword>
<evidence type="ECO:0000256" key="2">
    <source>
        <dbReference type="ARBA" id="ARBA00007663"/>
    </source>
</evidence>
<dbReference type="Proteomes" id="UP001161325">
    <property type="component" value="Unassembled WGS sequence"/>
</dbReference>
<evidence type="ECO:0000256" key="6">
    <source>
        <dbReference type="ARBA" id="ARBA00022694"/>
    </source>
</evidence>
<evidence type="ECO:0000313" key="13">
    <source>
        <dbReference type="EMBL" id="GLC27284.1"/>
    </source>
</evidence>
<dbReference type="GO" id="GO:0000049">
    <property type="term" value="F:tRNA binding"/>
    <property type="evidence" value="ECO:0007669"/>
    <property type="project" value="TreeGrafter"/>
</dbReference>
<comment type="caution">
    <text evidence="13">The sequence shown here is derived from an EMBL/GenBank/DDBJ whole genome shotgun (WGS) entry which is preliminary data.</text>
</comment>
<sequence>MIAAPGAVPFWSPEEVAASLRGSQLHLEAGGVLAYPTETVYGFGTAIDHESVETLVRLKQRPPSKPFLLLIAGSHMLDRLGLHLPPAAARLAARHWPGPLTLVLPGGDRRVPRRLRGPEGGVAVRWTPHEGLTRLIGTLGDAITSTSANRPGVPPAMAASEIVAQWPDAVNRGILRVLDGGRIPPSAPSTVVDCTGRHPRVIRPGAIAAATLRESAPDLIGDC</sequence>
<evidence type="ECO:0000256" key="8">
    <source>
        <dbReference type="ARBA" id="ARBA00022741"/>
    </source>
</evidence>
<evidence type="ECO:0000313" key="14">
    <source>
        <dbReference type="Proteomes" id="UP001161325"/>
    </source>
</evidence>
<dbReference type="AlphaFoldDB" id="A0AA37VFR3"/>
<evidence type="ECO:0000256" key="10">
    <source>
        <dbReference type="ARBA" id="ARBA00029774"/>
    </source>
</evidence>
<dbReference type="EC" id="2.7.7.87" evidence="3"/>
<accession>A0AA37VFR3</accession>
<evidence type="ECO:0000256" key="1">
    <source>
        <dbReference type="ARBA" id="ARBA00004496"/>
    </source>
</evidence>
<dbReference type="RefSeq" id="WP_284351727.1">
    <property type="nucleotide sequence ID" value="NZ_BRXS01000006.1"/>
</dbReference>
<dbReference type="InterPro" id="IPR050156">
    <property type="entry name" value="TC-AMP_synthase_SUA5"/>
</dbReference>
<reference evidence="13" key="1">
    <citation type="submission" date="2022-08" db="EMBL/GenBank/DDBJ databases">
        <title>Draft genome sequencing of Roseisolibacter agri AW1220.</title>
        <authorList>
            <person name="Tobiishi Y."/>
            <person name="Tonouchi A."/>
        </authorList>
    </citation>
    <scope>NUCLEOTIDE SEQUENCE</scope>
    <source>
        <strain evidence="13">AW1220</strain>
    </source>
</reference>
<dbReference type="PANTHER" id="PTHR17490">
    <property type="entry name" value="SUA5"/>
    <property type="match status" value="1"/>
</dbReference>
<gene>
    <name evidence="13" type="ORF">rosag_37970</name>
</gene>
<dbReference type="GO" id="GO:0008033">
    <property type="term" value="P:tRNA processing"/>
    <property type="evidence" value="ECO:0007669"/>
    <property type="project" value="UniProtKB-KW"/>
</dbReference>
<dbReference type="Pfam" id="PF01300">
    <property type="entry name" value="Sua5_yciO_yrdC"/>
    <property type="match status" value="1"/>
</dbReference>
<evidence type="ECO:0000256" key="3">
    <source>
        <dbReference type="ARBA" id="ARBA00012584"/>
    </source>
</evidence>
<dbReference type="SUPFAM" id="SSF55821">
    <property type="entry name" value="YrdC/RibB"/>
    <property type="match status" value="1"/>
</dbReference>
<dbReference type="GO" id="GO:0005737">
    <property type="term" value="C:cytoplasm"/>
    <property type="evidence" value="ECO:0007669"/>
    <property type="project" value="UniProtKB-SubCell"/>
</dbReference>
<comment type="similarity">
    <text evidence="2">Belongs to the SUA5 family.</text>
</comment>
<keyword evidence="14" id="KW-1185">Reference proteome</keyword>
<keyword evidence="8" id="KW-0547">Nucleotide-binding</keyword>
<evidence type="ECO:0000256" key="11">
    <source>
        <dbReference type="ARBA" id="ARBA00048366"/>
    </source>
</evidence>
<protein>
    <recommendedName>
        <fullName evidence="10">L-threonylcarbamoyladenylate synthase</fullName>
        <ecNumber evidence="3">2.7.7.87</ecNumber>
    </recommendedName>
    <alternativeName>
        <fullName evidence="10">L-threonylcarbamoyladenylate synthase</fullName>
    </alternativeName>
</protein>
<evidence type="ECO:0000256" key="4">
    <source>
        <dbReference type="ARBA" id="ARBA00022490"/>
    </source>
</evidence>
<dbReference type="InterPro" id="IPR006070">
    <property type="entry name" value="Sua5-like_dom"/>
</dbReference>
<evidence type="ECO:0000256" key="9">
    <source>
        <dbReference type="ARBA" id="ARBA00022840"/>
    </source>
</evidence>
<keyword evidence="7" id="KW-0548">Nucleotidyltransferase</keyword>
<dbReference type="InterPro" id="IPR017945">
    <property type="entry name" value="DHBP_synth_RibB-like_a/b_dom"/>
</dbReference>
<proteinExistence type="inferred from homology"/>
<dbReference type="NCBIfam" id="TIGR00057">
    <property type="entry name" value="L-threonylcarbamoyladenylate synthase"/>
    <property type="match status" value="1"/>
</dbReference>
<keyword evidence="4" id="KW-0963">Cytoplasm</keyword>
<evidence type="ECO:0000259" key="12">
    <source>
        <dbReference type="PROSITE" id="PS51163"/>
    </source>
</evidence>
<feature type="domain" description="YrdC-like" evidence="12">
    <location>
        <begin position="17"/>
        <end position="207"/>
    </location>
</feature>
<evidence type="ECO:0000256" key="7">
    <source>
        <dbReference type="ARBA" id="ARBA00022695"/>
    </source>
</evidence>
<name>A0AA37VFR3_9BACT</name>
<keyword evidence="5" id="KW-0808">Transferase</keyword>